<keyword evidence="11 13" id="KW-0472">Membrane</keyword>
<feature type="transmembrane region" description="Helical" evidence="13">
    <location>
        <begin position="451"/>
        <end position="472"/>
    </location>
</feature>
<keyword evidence="3" id="KW-1003">Cell membrane</keyword>
<dbReference type="GO" id="GO:0009401">
    <property type="term" value="P:phosphoenolpyruvate-dependent sugar phosphotransferase system"/>
    <property type="evidence" value="ECO:0007669"/>
    <property type="project" value="UniProtKB-KW"/>
</dbReference>
<feature type="domain" description="PTS EIIC type-2" evidence="15">
    <location>
        <begin position="138"/>
        <end position="471"/>
    </location>
</feature>
<comment type="caution">
    <text evidence="16">The sequence shown here is derived from an EMBL/GenBank/DDBJ whole genome shotgun (WGS) entry which is preliminary data.</text>
</comment>
<keyword evidence="9" id="KW-0418">Kinase</keyword>
<reference evidence="16 17" key="1">
    <citation type="submission" date="2020-12" db="EMBL/GenBank/DDBJ databases">
        <title>WGS of Thermoactinomyces spp.</title>
        <authorList>
            <person name="Cheng K."/>
        </authorList>
    </citation>
    <scope>NUCLEOTIDE SEQUENCE [LARGE SCALE GENOMIC DNA]</scope>
    <source>
        <strain evidence="17">CICC 10671\DSM 43846</strain>
    </source>
</reference>
<dbReference type="InterPro" id="IPR050864">
    <property type="entry name" value="Bacterial_PTS_Sugar_Transport"/>
</dbReference>
<keyword evidence="10 13" id="KW-1133">Transmembrane helix</keyword>
<evidence type="ECO:0000256" key="10">
    <source>
        <dbReference type="ARBA" id="ARBA00022989"/>
    </source>
</evidence>
<feature type="domain" description="PTS EIIB type-2" evidence="14">
    <location>
        <begin position="1"/>
        <end position="98"/>
    </location>
</feature>
<evidence type="ECO:0000256" key="3">
    <source>
        <dbReference type="ARBA" id="ARBA00022475"/>
    </source>
</evidence>
<feature type="transmembrane region" description="Helical" evidence="13">
    <location>
        <begin position="189"/>
        <end position="207"/>
    </location>
</feature>
<proteinExistence type="predicted"/>
<dbReference type="GO" id="GO:0005351">
    <property type="term" value="F:carbohydrate:proton symporter activity"/>
    <property type="evidence" value="ECO:0007669"/>
    <property type="project" value="InterPro"/>
</dbReference>
<feature type="region of interest" description="Disordered" evidence="12">
    <location>
        <begin position="107"/>
        <end position="127"/>
    </location>
</feature>
<gene>
    <name evidence="16" type="ORF">I8U20_12455</name>
</gene>
<evidence type="ECO:0000313" key="16">
    <source>
        <dbReference type="EMBL" id="MBH8596112.1"/>
    </source>
</evidence>
<sequence>MKLLAVTACPTGIAHTYIAAEKLKQAATEKGIDIKVETRGSIGVENALTQAEIEAADGIIIAADKDVEPGRFHGKRVLMVSVQDAIHKTDELFQRFLDGEVPVYESKAQKQPEKADDSENQTTKSGAAASESKIKKYVYRDLMNGVSYMIPFVVIGGLLIALSLGLGGVPTPDGFVIPEHSIWKKVNEVGTTGFMFMVPILAGFIAMSIADRPGLAPGMIGGYIAANGHFYNSEAGAGFIGGILAGFLAGYIAKGIKQLPVPKMLQPIMPILVIPLFTSLLVALIFIYVVGTPISMLMESLTHFLSEMEGTSKLILGLILGAMVAFDMGGAVNKVAFLFGAAMIGEGNPYIMGSLAAGICTPPLGMGLATLINQKKYEPEELDAGKAAIAMGLVGITEGAIPFASRDPLRVIPCIMAGSMVASAIAMLGQVSDNVPHGGPVMILFQAIGNVPVFLLAILCGTLVTAFSVNFLKKPVQNDS</sequence>
<feature type="transmembrane region" description="Helical" evidence="13">
    <location>
        <begin position="411"/>
        <end position="431"/>
    </location>
</feature>
<feature type="compositionally biased region" description="Basic and acidic residues" evidence="12">
    <location>
        <begin position="107"/>
        <end position="117"/>
    </location>
</feature>
<evidence type="ECO:0000256" key="5">
    <source>
        <dbReference type="ARBA" id="ARBA00022597"/>
    </source>
</evidence>
<name>A0A8I1DFL3_THEIN</name>
<dbReference type="PANTHER" id="PTHR30505">
    <property type="entry name" value="FRUCTOSE-LIKE PERMEASE"/>
    <property type="match status" value="1"/>
</dbReference>
<evidence type="ECO:0000313" key="17">
    <source>
        <dbReference type="Proteomes" id="UP000633619"/>
    </source>
</evidence>
<dbReference type="PANTHER" id="PTHR30505:SF0">
    <property type="entry name" value="FRUCTOSE-LIKE PTS SYSTEM EIIBC COMPONENT-RELATED"/>
    <property type="match status" value="1"/>
</dbReference>
<evidence type="ECO:0000256" key="8">
    <source>
        <dbReference type="ARBA" id="ARBA00022692"/>
    </source>
</evidence>
<keyword evidence="4" id="KW-0597">Phosphoprotein</keyword>
<dbReference type="InterPro" id="IPR013011">
    <property type="entry name" value="PTS_EIIB_2"/>
</dbReference>
<dbReference type="FunFam" id="3.40.50.2300:FF:000014">
    <property type="entry name" value="PTS system fructose-like transporter subunit IIB"/>
    <property type="match status" value="1"/>
</dbReference>
<evidence type="ECO:0000256" key="11">
    <source>
        <dbReference type="ARBA" id="ARBA00023136"/>
    </source>
</evidence>
<evidence type="ECO:0000256" key="13">
    <source>
        <dbReference type="SAM" id="Phobius"/>
    </source>
</evidence>
<dbReference type="CDD" id="cd05569">
    <property type="entry name" value="PTS_IIB_fructose"/>
    <property type="match status" value="1"/>
</dbReference>
<dbReference type="Gene3D" id="3.40.50.2300">
    <property type="match status" value="1"/>
</dbReference>
<dbReference type="EMBL" id="JAECVW010000010">
    <property type="protein sequence ID" value="MBH8596112.1"/>
    <property type="molecule type" value="Genomic_DNA"/>
</dbReference>
<dbReference type="InterPro" id="IPR006327">
    <property type="entry name" value="PTS_IIC_fruc"/>
</dbReference>
<dbReference type="GO" id="GO:0022877">
    <property type="term" value="F:protein-N(PI)-phosphohistidine-fructose phosphotransferase system transporter activity"/>
    <property type="evidence" value="ECO:0007669"/>
    <property type="project" value="InterPro"/>
</dbReference>
<dbReference type="InterPro" id="IPR013014">
    <property type="entry name" value="PTS_EIIC_2"/>
</dbReference>
<evidence type="ECO:0000256" key="1">
    <source>
        <dbReference type="ARBA" id="ARBA00004429"/>
    </source>
</evidence>
<evidence type="ECO:0000259" key="15">
    <source>
        <dbReference type="PROSITE" id="PS51104"/>
    </source>
</evidence>
<protein>
    <submittedName>
        <fullName evidence="16">PTS transporter subunit EIIC</fullName>
    </submittedName>
</protein>
<evidence type="ECO:0000256" key="6">
    <source>
        <dbReference type="ARBA" id="ARBA00022679"/>
    </source>
</evidence>
<dbReference type="NCBIfam" id="TIGR01427">
    <property type="entry name" value="PTS_IIC_fructo"/>
    <property type="match status" value="1"/>
</dbReference>
<dbReference type="AlphaFoldDB" id="A0A8I1DFL3"/>
<feature type="transmembrane region" description="Helical" evidence="13">
    <location>
        <begin position="237"/>
        <end position="256"/>
    </location>
</feature>
<feature type="transmembrane region" description="Helical" evidence="13">
    <location>
        <begin position="145"/>
        <end position="169"/>
    </location>
</feature>
<keyword evidence="6" id="KW-0808">Transferase</keyword>
<dbReference type="NCBIfam" id="TIGR00829">
    <property type="entry name" value="FRU"/>
    <property type="match status" value="1"/>
</dbReference>
<dbReference type="InterPro" id="IPR003352">
    <property type="entry name" value="PTS_EIIC"/>
</dbReference>
<dbReference type="Pfam" id="PF02302">
    <property type="entry name" value="PTS_IIB"/>
    <property type="match status" value="1"/>
</dbReference>
<feature type="transmembrane region" description="Helical" evidence="13">
    <location>
        <begin position="384"/>
        <end position="404"/>
    </location>
</feature>
<dbReference type="PROSITE" id="PS51104">
    <property type="entry name" value="PTS_EIIC_TYPE_2"/>
    <property type="match status" value="1"/>
</dbReference>
<evidence type="ECO:0000256" key="4">
    <source>
        <dbReference type="ARBA" id="ARBA00022553"/>
    </source>
</evidence>
<dbReference type="GO" id="GO:0005886">
    <property type="term" value="C:plasma membrane"/>
    <property type="evidence" value="ECO:0007669"/>
    <property type="project" value="UniProtKB-SubCell"/>
</dbReference>
<dbReference type="SUPFAM" id="SSF52794">
    <property type="entry name" value="PTS system IIB component-like"/>
    <property type="match status" value="1"/>
</dbReference>
<evidence type="ECO:0000256" key="7">
    <source>
        <dbReference type="ARBA" id="ARBA00022683"/>
    </source>
</evidence>
<dbReference type="PROSITE" id="PS51099">
    <property type="entry name" value="PTS_EIIB_TYPE_2"/>
    <property type="match status" value="1"/>
</dbReference>
<keyword evidence="2" id="KW-0813">Transport</keyword>
<feature type="transmembrane region" description="Helical" evidence="13">
    <location>
        <begin position="351"/>
        <end position="372"/>
    </location>
</feature>
<comment type="subcellular location">
    <subcellularLocation>
        <location evidence="1">Cell inner membrane</location>
        <topology evidence="1">Multi-pass membrane protein</topology>
    </subcellularLocation>
</comment>
<dbReference type="InterPro" id="IPR036095">
    <property type="entry name" value="PTS_EIIB-like_sf"/>
</dbReference>
<keyword evidence="7" id="KW-0598">Phosphotransferase system</keyword>
<dbReference type="GO" id="GO:0016301">
    <property type="term" value="F:kinase activity"/>
    <property type="evidence" value="ECO:0007669"/>
    <property type="project" value="UniProtKB-KW"/>
</dbReference>
<feature type="transmembrane region" description="Helical" evidence="13">
    <location>
        <begin position="314"/>
        <end position="339"/>
    </location>
</feature>
<evidence type="ECO:0000259" key="14">
    <source>
        <dbReference type="PROSITE" id="PS51099"/>
    </source>
</evidence>
<keyword evidence="8 13" id="KW-0812">Transmembrane</keyword>
<dbReference type="Proteomes" id="UP000633619">
    <property type="component" value="Unassembled WGS sequence"/>
</dbReference>
<dbReference type="GO" id="GO:0090563">
    <property type="term" value="F:protein-phosphocysteine-sugar phosphotransferase activity"/>
    <property type="evidence" value="ECO:0007669"/>
    <property type="project" value="TreeGrafter"/>
</dbReference>
<evidence type="ECO:0000256" key="2">
    <source>
        <dbReference type="ARBA" id="ARBA00022448"/>
    </source>
</evidence>
<keyword evidence="5" id="KW-0762">Sugar transport</keyword>
<dbReference type="Pfam" id="PF02378">
    <property type="entry name" value="PTS_EIIC"/>
    <property type="match status" value="1"/>
</dbReference>
<dbReference type="InterPro" id="IPR003501">
    <property type="entry name" value="PTS_EIIB_2/3"/>
</dbReference>
<evidence type="ECO:0000256" key="9">
    <source>
        <dbReference type="ARBA" id="ARBA00022777"/>
    </source>
</evidence>
<feature type="transmembrane region" description="Helical" evidence="13">
    <location>
        <begin position="268"/>
        <end position="294"/>
    </location>
</feature>
<keyword evidence="17" id="KW-1185">Reference proteome</keyword>
<evidence type="ECO:0000256" key="12">
    <source>
        <dbReference type="SAM" id="MobiDB-lite"/>
    </source>
</evidence>
<dbReference type="InterPro" id="IPR003353">
    <property type="entry name" value="PTS_IIB_fruc"/>
</dbReference>
<accession>A0A8I1DFL3</accession>
<organism evidence="16 17">
    <name type="scientific">Thermoactinomyces intermedius</name>
    <dbReference type="NCBI Taxonomy" id="2024"/>
    <lineage>
        <taxon>Bacteria</taxon>
        <taxon>Bacillati</taxon>
        <taxon>Bacillota</taxon>
        <taxon>Bacilli</taxon>
        <taxon>Bacillales</taxon>
        <taxon>Thermoactinomycetaceae</taxon>
        <taxon>Thermoactinomyces</taxon>
    </lineage>
</organism>